<evidence type="ECO:0000256" key="2">
    <source>
        <dbReference type="SAM" id="Phobius"/>
    </source>
</evidence>
<evidence type="ECO:0000313" key="4">
    <source>
        <dbReference type="Proteomes" id="UP000256253"/>
    </source>
</evidence>
<keyword evidence="4" id="KW-1185">Reference proteome</keyword>
<evidence type="ECO:0000313" key="3">
    <source>
        <dbReference type="EMBL" id="REF29545.1"/>
    </source>
</evidence>
<comment type="caution">
    <text evidence="3">The sequence shown here is derived from an EMBL/GenBank/DDBJ whole genome shotgun (WGS) entry which is preliminary data.</text>
</comment>
<feature type="transmembrane region" description="Helical" evidence="2">
    <location>
        <begin position="408"/>
        <end position="432"/>
    </location>
</feature>
<dbReference type="Gene3D" id="2.60.120.260">
    <property type="entry name" value="Galactose-binding domain-like"/>
    <property type="match status" value="1"/>
</dbReference>
<dbReference type="CDD" id="cd13973">
    <property type="entry name" value="PK_MviN-like"/>
    <property type="match status" value="1"/>
</dbReference>
<dbReference type="RefSeq" id="WP_115921653.1">
    <property type="nucleotide sequence ID" value="NZ_QTUA01000001.1"/>
</dbReference>
<feature type="compositionally biased region" description="Low complexity" evidence="1">
    <location>
        <begin position="326"/>
        <end position="341"/>
    </location>
</feature>
<evidence type="ECO:0000256" key="1">
    <source>
        <dbReference type="SAM" id="MobiDB-lite"/>
    </source>
</evidence>
<gene>
    <name evidence="3" type="ORF">DFJ65_0497</name>
</gene>
<dbReference type="SUPFAM" id="SSF49785">
    <property type="entry name" value="Galactose-binding domain-like"/>
    <property type="match status" value="1"/>
</dbReference>
<accession>A0A3D9USC9</accession>
<proteinExistence type="predicted"/>
<dbReference type="OrthoDB" id="9786339at2"/>
<dbReference type="Gene3D" id="3.30.200.20">
    <property type="entry name" value="Phosphorylase Kinase, domain 1"/>
    <property type="match status" value="1"/>
</dbReference>
<keyword evidence="2" id="KW-1133">Transmembrane helix</keyword>
<keyword evidence="2" id="KW-0472">Membrane</keyword>
<dbReference type="SUPFAM" id="SSF56112">
    <property type="entry name" value="Protein kinase-like (PK-like)"/>
    <property type="match status" value="1"/>
</dbReference>
<dbReference type="Proteomes" id="UP000256253">
    <property type="component" value="Unassembled WGS sequence"/>
</dbReference>
<organism evidence="3 4">
    <name type="scientific">Calidifontibacter indicus</name>
    <dbReference type="NCBI Taxonomy" id="419650"/>
    <lineage>
        <taxon>Bacteria</taxon>
        <taxon>Bacillati</taxon>
        <taxon>Actinomycetota</taxon>
        <taxon>Actinomycetes</taxon>
        <taxon>Micrococcales</taxon>
        <taxon>Dermacoccaceae</taxon>
        <taxon>Calidifontibacter</taxon>
    </lineage>
</organism>
<feature type="region of interest" description="Disordered" evidence="1">
    <location>
        <begin position="326"/>
        <end position="403"/>
    </location>
</feature>
<dbReference type="InterPro" id="IPR011009">
    <property type="entry name" value="Kinase-like_dom_sf"/>
</dbReference>
<protein>
    <recommendedName>
        <fullName evidence="5">Protein kinase domain-containing protein</fullName>
    </recommendedName>
</protein>
<feature type="compositionally biased region" description="Basic and acidic residues" evidence="1">
    <location>
        <begin position="1"/>
        <end position="16"/>
    </location>
</feature>
<evidence type="ECO:0008006" key="5">
    <source>
        <dbReference type="Google" id="ProtNLM"/>
    </source>
</evidence>
<dbReference type="EMBL" id="QTUA01000001">
    <property type="protein sequence ID" value="REF29545.1"/>
    <property type="molecule type" value="Genomic_DNA"/>
</dbReference>
<reference evidence="3 4" key="1">
    <citation type="submission" date="2018-08" db="EMBL/GenBank/DDBJ databases">
        <title>Sequencing the genomes of 1000 actinobacteria strains.</title>
        <authorList>
            <person name="Klenk H.-P."/>
        </authorList>
    </citation>
    <scope>NUCLEOTIDE SEQUENCE [LARGE SCALE GENOMIC DNA]</scope>
    <source>
        <strain evidence="3 4">DSM 22967</strain>
    </source>
</reference>
<dbReference type="Gene3D" id="1.10.510.10">
    <property type="entry name" value="Transferase(Phosphotransferase) domain 1"/>
    <property type="match status" value="1"/>
</dbReference>
<keyword evidence="2" id="KW-0812">Transmembrane</keyword>
<sequence length="614" mass="63733">MDGATRPEESVGRPERVTTTSTNEGERSVQGIESGHELAGRYLLRQLVASSDLKQVWTATDETLSRDVTVTVFDASGEHAAAALDSARRAAAVEDRHLPRVLDVGTQDELSYVVTESFTGAESIASMLQFDPLPAEEARRMVGEAATGLHTAAGRGLHHLALTPHEIVRAQDGSVYVIGTATEAALAGTDDVPSAEASRQDAVRLVQVLYAALTGKWPGDEDVAGLAKAARNDDGDVSPVSSLRRSVPRDLNSLCLAVLGDDAGPRTPGELATLLAPWSSEVVRADPAPAKPETTDDLSKSAGAGTAAAGAAGAGAAVTAGTAAATATSGTKADAETTATAADDDETQFFNSPSADPDATHTFDATALAERRRREQDDDYDPSFSELEPPLPMLRTGQDDPDRDTSKLALAIVAAFVVAALVLGIIGIRGLFSGGGSDQPAQTQRPLPTTPTGSANTSATPTTTTQPSGQKITVASITGFDPQGDGDERSELAPNAIDGNVNTLWMSQIYGRADYQGGRKKGAGLLLDLGKATQVGSVRITTAGNPSTIQVFVTDRKDGVDGLQPIGEMNGVGEQTVTAKTPTTGRYVILWVTNLAAGNLGGYREKIAEVQVLS</sequence>
<feature type="compositionally biased region" description="Low complexity" evidence="1">
    <location>
        <begin position="450"/>
        <end position="470"/>
    </location>
</feature>
<name>A0A3D9USC9_9MICO</name>
<feature type="region of interest" description="Disordered" evidence="1">
    <location>
        <begin position="1"/>
        <end position="32"/>
    </location>
</feature>
<dbReference type="AlphaFoldDB" id="A0A3D9USC9"/>
<feature type="region of interest" description="Disordered" evidence="1">
    <location>
        <begin position="436"/>
        <end position="471"/>
    </location>
</feature>
<dbReference type="InterPro" id="IPR008979">
    <property type="entry name" value="Galactose-bd-like_sf"/>
</dbReference>